<name>A0A8J2QM71_9NEOP</name>
<gene>
    <name evidence="2" type="ORF">DCHRY22_LOCUS6586</name>
</gene>
<reference evidence="2" key="1">
    <citation type="submission" date="2021-09" db="EMBL/GenBank/DDBJ databases">
        <authorList>
            <person name="Martin H S."/>
        </authorList>
    </citation>
    <scope>NUCLEOTIDE SEQUENCE</scope>
</reference>
<organism evidence="2 3">
    <name type="scientific">Danaus chrysippus</name>
    <name type="common">African queen</name>
    <dbReference type="NCBI Taxonomy" id="151541"/>
    <lineage>
        <taxon>Eukaryota</taxon>
        <taxon>Metazoa</taxon>
        <taxon>Ecdysozoa</taxon>
        <taxon>Arthropoda</taxon>
        <taxon>Hexapoda</taxon>
        <taxon>Insecta</taxon>
        <taxon>Pterygota</taxon>
        <taxon>Neoptera</taxon>
        <taxon>Endopterygota</taxon>
        <taxon>Lepidoptera</taxon>
        <taxon>Glossata</taxon>
        <taxon>Ditrysia</taxon>
        <taxon>Papilionoidea</taxon>
        <taxon>Nymphalidae</taxon>
        <taxon>Danainae</taxon>
        <taxon>Danaini</taxon>
        <taxon>Danaina</taxon>
        <taxon>Danaus</taxon>
        <taxon>Anosia</taxon>
    </lineage>
</organism>
<evidence type="ECO:0000313" key="3">
    <source>
        <dbReference type="Proteomes" id="UP000789524"/>
    </source>
</evidence>
<evidence type="ECO:0000313" key="2">
    <source>
        <dbReference type="EMBL" id="CAG9565819.1"/>
    </source>
</evidence>
<feature type="compositionally biased region" description="Polar residues" evidence="1">
    <location>
        <begin position="50"/>
        <end position="59"/>
    </location>
</feature>
<evidence type="ECO:0000256" key="1">
    <source>
        <dbReference type="SAM" id="MobiDB-lite"/>
    </source>
</evidence>
<dbReference type="AlphaFoldDB" id="A0A8J2QM71"/>
<feature type="compositionally biased region" description="Basic and acidic residues" evidence="1">
    <location>
        <begin position="116"/>
        <end position="142"/>
    </location>
</feature>
<comment type="caution">
    <text evidence="2">The sequence shown here is derived from an EMBL/GenBank/DDBJ whole genome shotgun (WGS) entry which is preliminary data.</text>
</comment>
<accession>A0A8J2QM71</accession>
<sequence length="142" mass="15710">MTGRDGTEPKGSGRVGTGQGRDGTGQDGTGTGQGAELSSTQLDHTKENVTQRTNLTFNTKHYGAATVGFRQDNLRKDLLERHRPSPRKEAEMLSRCGRRERSSEELQTWGWGRGEGGSEERLIKIPKRSQEDASRQLVRKGD</sequence>
<feature type="compositionally biased region" description="Gly residues" evidence="1">
    <location>
        <begin position="13"/>
        <end position="33"/>
    </location>
</feature>
<dbReference type="Proteomes" id="UP000789524">
    <property type="component" value="Unassembled WGS sequence"/>
</dbReference>
<keyword evidence="3" id="KW-1185">Reference proteome</keyword>
<feature type="region of interest" description="Disordered" evidence="1">
    <location>
        <begin position="1"/>
        <end position="142"/>
    </location>
</feature>
<feature type="compositionally biased region" description="Basic and acidic residues" evidence="1">
    <location>
        <begin position="72"/>
        <end position="104"/>
    </location>
</feature>
<dbReference type="EMBL" id="CAKASE010000054">
    <property type="protein sequence ID" value="CAG9565819.1"/>
    <property type="molecule type" value="Genomic_DNA"/>
</dbReference>
<protein>
    <submittedName>
        <fullName evidence="2">(African queen) hypothetical protein</fullName>
    </submittedName>
</protein>
<proteinExistence type="predicted"/>